<accession>A0A9Q3C1M3</accession>
<dbReference type="Proteomes" id="UP000765509">
    <property type="component" value="Unassembled WGS sequence"/>
</dbReference>
<organism evidence="2 3">
    <name type="scientific">Austropuccinia psidii MF-1</name>
    <dbReference type="NCBI Taxonomy" id="1389203"/>
    <lineage>
        <taxon>Eukaryota</taxon>
        <taxon>Fungi</taxon>
        <taxon>Dikarya</taxon>
        <taxon>Basidiomycota</taxon>
        <taxon>Pucciniomycotina</taxon>
        <taxon>Pucciniomycetes</taxon>
        <taxon>Pucciniales</taxon>
        <taxon>Sphaerophragmiaceae</taxon>
        <taxon>Austropuccinia</taxon>
    </lineage>
</organism>
<sequence>MEKPSTLIVEEGLLLGLENENTSYRILQLANLKVVTTRNALFNEKIFLHVLGGRSKIPQTVAEISDQKSNQPTKNLVPSAVKPNSFPPTINCSESEETTEQNPTHNDDLLEETAFKEVDTFHTQAEA</sequence>
<keyword evidence="3" id="KW-1185">Reference proteome</keyword>
<evidence type="ECO:0000256" key="1">
    <source>
        <dbReference type="SAM" id="MobiDB-lite"/>
    </source>
</evidence>
<feature type="region of interest" description="Disordered" evidence="1">
    <location>
        <begin position="64"/>
        <end position="109"/>
    </location>
</feature>
<gene>
    <name evidence="2" type="ORF">O181_016401</name>
</gene>
<dbReference type="EMBL" id="AVOT02004546">
    <property type="protein sequence ID" value="MBW0476686.1"/>
    <property type="molecule type" value="Genomic_DNA"/>
</dbReference>
<feature type="compositionally biased region" description="Polar residues" evidence="1">
    <location>
        <begin position="67"/>
        <end position="76"/>
    </location>
</feature>
<protein>
    <submittedName>
        <fullName evidence="2">Uncharacterized protein</fullName>
    </submittedName>
</protein>
<dbReference type="AlphaFoldDB" id="A0A9Q3C1M3"/>
<proteinExistence type="predicted"/>
<reference evidence="2" key="1">
    <citation type="submission" date="2021-03" db="EMBL/GenBank/DDBJ databases">
        <title>Draft genome sequence of rust myrtle Austropuccinia psidii MF-1, a brazilian biotype.</title>
        <authorList>
            <person name="Quecine M.C."/>
            <person name="Pachon D.M.R."/>
            <person name="Bonatelli M.L."/>
            <person name="Correr F.H."/>
            <person name="Franceschini L.M."/>
            <person name="Leite T.F."/>
            <person name="Margarido G.R.A."/>
            <person name="Almeida C.A."/>
            <person name="Ferrarezi J.A."/>
            <person name="Labate C.A."/>
        </authorList>
    </citation>
    <scope>NUCLEOTIDE SEQUENCE</scope>
    <source>
        <strain evidence="2">MF-1</strain>
    </source>
</reference>
<evidence type="ECO:0000313" key="3">
    <source>
        <dbReference type="Proteomes" id="UP000765509"/>
    </source>
</evidence>
<evidence type="ECO:0000313" key="2">
    <source>
        <dbReference type="EMBL" id="MBW0476686.1"/>
    </source>
</evidence>
<name>A0A9Q3C1M3_9BASI</name>
<comment type="caution">
    <text evidence="2">The sequence shown here is derived from an EMBL/GenBank/DDBJ whole genome shotgun (WGS) entry which is preliminary data.</text>
</comment>